<comment type="caution">
    <text evidence="2">The sequence shown here is derived from an EMBL/GenBank/DDBJ whole genome shotgun (WGS) entry which is preliminary data.</text>
</comment>
<name>A0ABR2GQ89_9EUKA</name>
<evidence type="ECO:0000313" key="2">
    <source>
        <dbReference type="EMBL" id="KAK8836051.1"/>
    </source>
</evidence>
<protein>
    <submittedName>
        <fullName evidence="2">Uncharacterized protein</fullName>
    </submittedName>
</protein>
<dbReference type="EMBL" id="JAPFFF010000070">
    <property type="protein sequence ID" value="KAK8836051.1"/>
    <property type="molecule type" value="Genomic_DNA"/>
</dbReference>
<sequence length="185" mass="21263">MKNIQPKSTKLLRERIEATKNKNRVDIATSPTSSHDVNNNDSVIFEEEEEVTANSREAVPDNENNNQQQTQSQQYMTNFNQNKTYIPAPPTMKILSDEEVAMRSRNEVRKRNKVIAVTKVQFTTNAKQIQDKQLAAQIHKNKLDNKVQSTPQSQYKQTPQAPKMNKQQSNYKKVLSPSELNDSFI</sequence>
<evidence type="ECO:0000256" key="1">
    <source>
        <dbReference type="SAM" id="MobiDB-lite"/>
    </source>
</evidence>
<gene>
    <name evidence="2" type="ORF">M9Y10_040111</name>
</gene>
<dbReference type="Proteomes" id="UP001470230">
    <property type="component" value="Unassembled WGS sequence"/>
</dbReference>
<accession>A0ABR2GQ89</accession>
<reference evidence="2 3" key="1">
    <citation type="submission" date="2024-04" db="EMBL/GenBank/DDBJ databases">
        <title>Tritrichomonas musculus Genome.</title>
        <authorList>
            <person name="Alves-Ferreira E."/>
            <person name="Grigg M."/>
            <person name="Lorenzi H."/>
            <person name="Galac M."/>
        </authorList>
    </citation>
    <scope>NUCLEOTIDE SEQUENCE [LARGE SCALE GENOMIC DNA]</scope>
    <source>
        <strain evidence="2 3">EAF2021</strain>
    </source>
</reference>
<organism evidence="2 3">
    <name type="scientific">Tritrichomonas musculus</name>
    <dbReference type="NCBI Taxonomy" id="1915356"/>
    <lineage>
        <taxon>Eukaryota</taxon>
        <taxon>Metamonada</taxon>
        <taxon>Parabasalia</taxon>
        <taxon>Tritrichomonadida</taxon>
        <taxon>Tritrichomonadidae</taxon>
        <taxon>Tritrichomonas</taxon>
    </lineage>
</organism>
<feature type="region of interest" description="Disordered" evidence="1">
    <location>
        <begin position="143"/>
        <end position="185"/>
    </location>
</feature>
<feature type="compositionally biased region" description="Polar residues" evidence="1">
    <location>
        <begin position="146"/>
        <end position="171"/>
    </location>
</feature>
<proteinExistence type="predicted"/>
<keyword evidence="3" id="KW-1185">Reference proteome</keyword>
<evidence type="ECO:0000313" key="3">
    <source>
        <dbReference type="Proteomes" id="UP001470230"/>
    </source>
</evidence>